<feature type="transmembrane region" description="Helical" evidence="1">
    <location>
        <begin position="7"/>
        <end position="25"/>
    </location>
</feature>
<evidence type="ECO:0000313" key="3">
    <source>
        <dbReference type="Proteomes" id="UP000319298"/>
    </source>
</evidence>
<accession>A0ABZ2F087</accession>
<keyword evidence="3" id="KW-1185">Reference proteome</keyword>
<keyword evidence="1" id="KW-0812">Transmembrane</keyword>
<evidence type="ECO:0000313" key="2">
    <source>
        <dbReference type="EMBL" id="WWE88574.1"/>
    </source>
</evidence>
<evidence type="ECO:0000256" key="1">
    <source>
        <dbReference type="SAM" id="Phobius"/>
    </source>
</evidence>
<sequence>MASTFPIVMSIWLGINIVFLAVQLWSTGPQNWGIDACSPKLSTVFVKSRQRRHA</sequence>
<dbReference type="EMBL" id="CP041090">
    <property type="protein sequence ID" value="WWE88574.1"/>
    <property type="molecule type" value="Genomic_DNA"/>
</dbReference>
<reference evidence="3" key="1">
    <citation type="submission" date="2019-06" db="EMBL/GenBank/DDBJ databases">
        <title>Whole-Genome Sequence of Bradyrhizobium sp. 3 Strain 65S1MB.</title>
        <authorList>
            <person name="Bromfield E.S.P."/>
            <person name="Cloutier S."/>
            <person name="Nguyen H.D.T."/>
        </authorList>
    </citation>
    <scope>NUCLEOTIDE SEQUENCE [LARGE SCALE GENOMIC DNA]</scope>
    <source>
        <strain evidence="3">65S1MB</strain>
    </source>
</reference>
<dbReference type="RefSeq" id="WP_155527923.1">
    <property type="nucleotide sequence ID" value="NZ_CP041090.2"/>
</dbReference>
<organism evidence="2 3">
    <name type="scientific">Bradyrhizobium symbiodeficiens</name>
    <dbReference type="NCBI Taxonomy" id="1404367"/>
    <lineage>
        <taxon>Bacteria</taxon>
        <taxon>Pseudomonadati</taxon>
        <taxon>Pseudomonadota</taxon>
        <taxon>Alphaproteobacteria</taxon>
        <taxon>Hyphomicrobiales</taxon>
        <taxon>Nitrobacteraceae</taxon>
        <taxon>Bradyrhizobium</taxon>
    </lineage>
</organism>
<gene>
    <name evidence="2" type="ORF">FJN17_34085</name>
</gene>
<protein>
    <submittedName>
        <fullName evidence="2">Uncharacterized protein</fullName>
    </submittedName>
</protein>
<keyword evidence="1" id="KW-1133">Transmembrane helix</keyword>
<proteinExistence type="predicted"/>
<dbReference type="Proteomes" id="UP000319298">
    <property type="component" value="Chromosome"/>
</dbReference>
<reference evidence="2 3" key="2">
    <citation type="journal article" date="2020" name="Int. J. Syst. Evol. Microbiol.">
        <title>Description and complete genome sequences of Bradyrhizobium symbiodeficiens sp. nov., a non-symbiotic bacterium associated with legumes native to Canada.</title>
        <authorList>
            <person name="Bromfield E.S.P."/>
            <person name="Cloutier S."/>
            <person name="Nguyen H.D.T."/>
        </authorList>
    </citation>
    <scope>NUCLEOTIDE SEQUENCE [LARGE SCALE GENOMIC DNA]</scope>
    <source>
        <strain evidence="2 3">65S1MB</strain>
    </source>
</reference>
<name>A0ABZ2F087_9BRAD</name>
<keyword evidence="1" id="KW-0472">Membrane</keyword>